<protein>
    <submittedName>
        <fullName evidence="1">Uncharacterized protein</fullName>
    </submittedName>
</protein>
<accession>A0A0E0IEI3</accession>
<evidence type="ECO:0000313" key="2">
    <source>
        <dbReference type="Proteomes" id="UP000006591"/>
    </source>
</evidence>
<keyword evidence="2" id="KW-1185">Reference proteome</keyword>
<dbReference type="EnsemblPlants" id="ONIVA08G23250.1">
    <property type="protein sequence ID" value="ONIVA08G23250.1"/>
    <property type="gene ID" value="ONIVA08G23250"/>
</dbReference>
<sequence>MSSGSGEPTRGFRGGVGGGRRNLLQEVVVDICLSLDGRYGSGGRSSVSDSVVAGNNTRCTQSLNVEVAGLLPITLGQVRKIIDPELSFSCI</sequence>
<dbReference type="Gramene" id="ONIVA08G23250.1">
    <property type="protein sequence ID" value="ONIVA08G23250.1"/>
    <property type="gene ID" value="ONIVA08G23250"/>
</dbReference>
<reference evidence="1" key="2">
    <citation type="submission" date="2018-04" db="EMBL/GenBank/DDBJ databases">
        <title>OnivRS2 (Oryza nivara Reference Sequence Version 2).</title>
        <authorList>
            <person name="Zhang J."/>
            <person name="Kudrna D."/>
            <person name="Lee S."/>
            <person name="Talag J."/>
            <person name="Rajasekar S."/>
            <person name="Welchert J."/>
            <person name="Hsing Y.-I."/>
            <person name="Wing R.A."/>
        </authorList>
    </citation>
    <scope>NUCLEOTIDE SEQUENCE [LARGE SCALE GENOMIC DNA]</scope>
    <source>
        <strain evidence="1">SL10</strain>
    </source>
</reference>
<organism evidence="1">
    <name type="scientific">Oryza nivara</name>
    <name type="common">Indian wild rice</name>
    <name type="synonym">Oryza sativa f. spontanea</name>
    <dbReference type="NCBI Taxonomy" id="4536"/>
    <lineage>
        <taxon>Eukaryota</taxon>
        <taxon>Viridiplantae</taxon>
        <taxon>Streptophyta</taxon>
        <taxon>Embryophyta</taxon>
        <taxon>Tracheophyta</taxon>
        <taxon>Spermatophyta</taxon>
        <taxon>Magnoliopsida</taxon>
        <taxon>Liliopsida</taxon>
        <taxon>Poales</taxon>
        <taxon>Poaceae</taxon>
        <taxon>BOP clade</taxon>
        <taxon>Oryzoideae</taxon>
        <taxon>Oryzeae</taxon>
        <taxon>Oryzinae</taxon>
        <taxon>Oryza</taxon>
    </lineage>
</organism>
<proteinExistence type="predicted"/>
<dbReference type="AlphaFoldDB" id="A0A0E0IEI3"/>
<dbReference type="HOGENOM" id="CLU_2430814_0_0_1"/>
<reference evidence="1" key="1">
    <citation type="submission" date="2015-04" db="UniProtKB">
        <authorList>
            <consortium name="EnsemblPlants"/>
        </authorList>
    </citation>
    <scope>IDENTIFICATION</scope>
    <source>
        <strain evidence="1">SL10</strain>
    </source>
</reference>
<evidence type="ECO:0000313" key="1">
    <source>
        <dbReference type="EnsemblPlants" id="ONIVA08G23250.1"/>
    </source>
</evidence>
<name>A0A0E0IEI3_ORYNI</name>
<dbReference type="Proteomes" id="UP000006591">
    <property type="component" value="Chromosome 8"/>
</dbReference>